<organism evidence="2 4">
    <name type="scientific">Bifidobacterium eulemuris</name>
    <dbReference type="NCBI Taxonomy" id="1765219"/>
    <lineage>
        <taxon>Bacteria</taxon>
        <taxon>Bacillati</taxon>
        <taxon>Actinomycetota</taxon>
        <taxon>Actinomycetes</taxon>
        <taxon>Bifidobacteriales</taxon>
        <taxon>Bifidobacteriaceae</taxon>
        <taxon>Bifidobacterium</taxon>
    </lineage>
</organism>
<sequence>MKLRSICSEAIRNISSGTTHAFILMLAILSVSTLLGGYEAVSVVGLEQEAFARIHAKADVMTFVSENVDGEACDRLIEAENGPSVAGAVRDGPQVTPLSTPGKDLSSYEVTPGLVPLLMNNASTAAGDISGIWVSSSVSQDFGLIPGSILETDHGDTKIANIFEWPNDGRDTRFAYALIVPSSSTQGWYDECWAKTWPDNDGLKSLLYSTGVPTGNIEARVGVTKLNKGFDSHYSAYATYSTRITRFAPWLGCAVGIFIGVFAVLRRRLEYAGALHCGQRKHAQLLGMLLETCTWAGLGATCSISIIVAYCARFACTDTTAVICGAIRSPIATFCGALFGVFTAGLFIRESQLFRFFKQR</sequence>
<protein>
    <submittedName>
        <fullName evidence="2">Uncharacterized protein</fullName>
    </submittedName>
</protein>
<evidence type="ECO:0000313" key="2">
    <source>
        <dbReference type="EMBL" id="OZG69170.1"/>
    </source>
</evidence>
<keyword evidence="1" id="KW-0472">Membrane</keyword>
<proteinExistence type="predicted"/>
<evidence type="ECO:0000313" key="5">
    <source>
        <dbReference type="Proteomes" id="UP000593943"/>
    </source>
</evidence>
<dbReference type="EMBL" id="CP062938">
    <property type="protein sequence ID" value="QOL31317.1"/>
    <property type="molecule type" value="Genomic_DNA"/>
</dbReference>
<dbReference type="Proteomes" id="UP000216057">
    <property type="component" value="Unassembled WGS sequence"/>
</dbReference>
<feature type="transmembrane region" description="Helical" evidence="1">
    <location>
        <begin position="247"/>
        <end position="265"/>
    </location>
</feature>
<keyword evidence="5" id="KW-1185">Reference proteome</keyword>
<reference evidence="2 4" key="1">
    <citation type="journal article" date="2017" name="BMC Genomics">
        <title>Comparative genomic and phylogenomic analyses of the Bifidobacteriaceae family.</title>
        <authorList>
            <person name="Lugli G.A."/>
            <person name="Milani C."/>
            <person name="Turroni F."/>
            <person name="Duranti S."/>
            <person name="Mancabelli L."/>
            <person name="Mangifesta M."/>
            <person name="Ferrario C."/>
            <person name="Modesto M."/>
            <person name="Mattarelli P."/>
            <person name="Jiri K."/>
            <person name="van Sinderen D."/>
            <person name="Ventura M."/>
        </authorList>
    </citation>
    <scope>NUCLEOTIDE SEQUENCE [LARGE SCALE GENOMIC DNA]</scope>
    <source>
        <strain evidence="2 4">DSM 100216</strain>
    </source>
</reference>
<dbReference type="OrthoDB" id="3716589at2"/>
<dbReference type="KEGG" id="beu:BE0216_01720"/>
<feature type="transmembrane region" description="Helical" evidence="1">
    <location>
        <begin position="21"/>
        <end position="38"/>
    </location>
</feature>
<reference evidence="3 5" key="2">
    <citation type="submission" date="2020-10" db="EMBL/GenBank/DDBJ databases">
        <title>Genome sequencing of Bifidobacterium eulemuris_DSMZ_100216.</title>
        <authorList>
            <person name="Kim J."/>
        </authorList>
    </citation>
    <scope>NUCLEOTIDE SEQUENCE [LARGE SCALE GENOMIC DNA]</scope>
    <source>
        <strain evidence="3 5">DSM 100216</strain>
    </source>
</reference>
<dbReference type="AlphaFoldDB" id="A0A261GCM3"/>
<evidence type="ECO:0000256" key="1">
    <source>
        <dbReference type="SAM" id="Phobius"/>
    </source>
</evidence>
<keyword evidence="1" id="KW-0812">Transmembrane</keyword>
<feature type="transmembrane region" description="Helical" evidence="1">
    <location>
        <begin position="330"/>
        <end position="348"/>
    </location>
</feature>
<dbReference type="Proteomes" id="UP000593943">
    <property type="component" value="Chromosome"/>
</dbReference>
<gene>
    <name evidence="3" type="ORF">BE0216_01720</name>
    <name evidence="2" type="ORF">BEUL_0576</name>
</gene>
<name>A0A261GCM3_9BIFI</name>
<dbReference type="EMBL" id="MWWZ01000004">
    <property type="protein sequence ID" value="OZG69170.1"/>
    <property type="molecule type" value="Genomic_DNA"/>
</dbReference>
<keyword evidence="1" id="KW-1133">Transmembrane helix</keyword>
<accession>A0A261GCM3</accession>
<evidence type="ECO:0000313" key="4">
    <source>
        <dbReference type="Proteomes" id="UP000216057"/>
    </source>
</evidence>
<feature type="transmembrane region" description="Helical" evidence="1">
    <location>
        <begin position="285"/>
        <end position="310"/>
    </location>
</feature>
<evidence type="ECO:0000313" key="3">
    <source>
        <dbReference type="EMBL" id="QOL31317.1"/>
    </source>
</evidence>
<dbReference type="RefSeq" id="WP_094636205.1">
    <property type="nucleotide sequence ID" value="NZ_CP062938.1"/>
</dbReference>